<dbReference type="EMBL" id="BAIV01000014">
    <property type="protein sequence ID" value="GAE84153.1"/>
    <property type="molecule type" value="Genomic_DNA"/>
</dbReference>
<dbReference type="InterPro" id="IPR021787">
    <property type="entry name" value="DUF3352"/>
</dbReference>
<accession>W4UU52</accession>
<keyword evidence="1" id="KW-0472">Membrane</keyword>
<evidence type="ECO:0000256" key="1">
    <source>
        <dbReference type="SAM" id="Phobius"/>
    </source>
</evidence>
<keyword evidence="3" id="KW-1185">Reference proteome</keyword>
<dbReference type="Pfam" id="PF11832">
    <property type="entry name" value="DUF3352"/>
    <property type="match status" value="1"/>
</dbReference>
<comment type="caution">
    <text evidence="2">The sequence shown here is derived from an EMBL/GenBank/DDBJ whole genome shotgun (WGS) entry which is preliminary data.</text>
</comment>
<name>W4UU52_9BACE</name>
<reference evidence="2 3" key="1">
    <citation type="journal article" date="2014" name="Genome Announc.">
        <title>Draft Genome Sequence of Bacteroides reticulotermitis Strain JCM 10512T, Isolated from the Gut of a Termite.</title>
        <authorList>
            <person name="Yuki M."/>
            <person name="Oshima K."/>
            <person name="Suda W."/>
            <person name="Sakamoto M."/>
            <person name="Iida T."/>
            <person name="Hattori M."/>
            <person name="Ohkuma M."/>
        </authorList>
    </citation>
    <scope>NUCLEOTIDE SEQUENCE [LARGE SCALE GENOMIC DNA]</scope>
    <source>
        <strain evidence="2 3">JCM 10512</strain>
    </source>
</reference>
<evidence type="ECO:0000313" key="2">
    <source>
        <dbReference type="EMBL" id="GAE84153.1"/>
    </source>
</evidence>
<evidence type="ECO:0000313" key="3">
    <source>
        <dbReference type="Proteomes" id="UP000019131"/>
    </source>
</evidence>
<proteinExistence type="predicted"/>
<dbReference type="Proteomes" id="UP000019131">
    <property type="component" value="Unassembled WGS sequence"/>
</dbReference>
<feature type="transmembrane region" description="Helical" evidence="1">
    <location>
        <begin position="28"/>
        <end position="49"/>
    </location>
</feature>
<protein>
    <recommendedName>
        <fullName evidence="4">DUF3352 domain-containing protein</fullName>
    </recommendedName>
</protein>
<keyword evidence="1" id="KW-0812">Transmembrane</keyword>
<sequence>MDQLNNGKQEINIENGKKKGSRKFVKRTLVTLLLALAVYVVYSIVHLFVSPDRNVQQIYLVPEDAAFIIQSSAPVEDWEKFSQSDTWQCLKKAKSFAEVTKSVEMLDSVVKSNSALLSLVGKRDVLISLHKTRARDWDFLIVVDMQKASKMDLLKDQLETVLTVAGSSVTNRTYNGINILEMRDLETRDIFYTAFVDNHLVASYTSKLVESAIDSRNKPKIGLDHAFIEAEKKVAGKGLIRVFINYARLPQFMSIYLGEKNDTSTCSVNRWTLPDFILIPIRFVWK</sequence>
<dbReference type="STRING" id="1445607.JCM10512_2474"/>
<dbReference type="AlphaFoldDB" id="W4UU52"/>
<keyword evidence="1" id="KW-1133">Transmembrane helix</keyword>
<evidence type="ECO:0008006" key="4">
    <source>
        <dbReference type="Google" id="ProtNLM"/>
    </source>
</evidence>
<gene>
    <name evidence="2" type="ORF">JCM10512_2474</name>
</gene>
<organism evidence="2 3">
    <name type="scientific">Bacteroides reticulotermitis JCM 10512</name>
    <dbReference type="NCBI Taxonomy" id="1445607"/>
    <lineage>
        <taxon>Bacteria</taxon>
        <taxon>Pseudomonadati</taxon>
        <taxon>Bacteroidota</taxon>
        <taxon>Bacteroidia</taxon>
        <taxon>Bacteroidales</taxon>
        <taxon>Bacteroidaceae</taxon>
        <taxon>Bacteroides</taxon>
    </lineage>
</organism>